<evidence type="ECO:0000256" key="3">
    <source>
        <dbReference type="ARBA" id="ARBA00009388"/>
    </source>
</evidence>
<feature type="active site" description="Proton donor" evidence="14">
    <location>
        <position position="484"/>
    </location>
</feature>
<keyword evidence="13" id="KW-0572">Peptidoglycan-anchor</keyword>
<proteinExistence type="inferred from homology"/>
<evidence type="ECO:0000256" key="5">
    <source>
        <dbReference type="ARBA" id="ARBA00022525"/>
    </source>
</evidence>
<dbReference type="PRINTS" id="PR00730">
    <property type="entry name" value="THERMOLYSIN"/>
</dbReference>
<dbReference type="GO" id="GO:0046872">
    <property type="term" value="F:metal ion binding"/>
    <property type="evidence" value="ECO:0007669"/>
    <property type="project" value="UniProtKB-KW"/>
</dbReference>
<keyword evidence="6" id="KW-0645">Protease</keyword>
<dbReference type="Pfam" id="PF00746">
    <property type="entry name" value="Gram_pos_anchor"/>
    <property type="match status" value="1"/>
</dbReference>
<protein>
    <submittedName>
        <fullName evidence="18">Bacillolysin</fullName>
    </submittedName>
</protein>
<keyword evidence="16" id="KW-1133">Transmembrane helix</keyword>
<name>A0A1E8AZM0_BACMY</name>
<dbReference type="PATRIC" id="fig|86662.25.peg.5458"/>
<comment type="subcellular location">
    <subcellularLocation>
        <location evidence="2">Secreted</location>
        <location evidence="2">Cell wall</location>
        <topology evidence="2">Peptidoglycan-anchor</topology>
    </subcellularLocation>
</comment>
<dbReference type="SUPFAM" id="SSF55486">
    <property type="entry name" value="Metalloproteases ('zincins'), catalytic domain"/>
    <property type="match status" value="1"/>
</dbReference>
<dbReference type="InterPro" id="IPR050728">
    <property type="entry name" value="Zinc_Metalloprotease_M4"/>
</dbReference>
<keyword evidence="4" id="KW-0134">Cell wall</keyword>
<evidence type="ECO:0000256" key="15">
    <source>
        <dbReference type="SAM" id="MobiDB-lite"/>
    </source>
</evidence>
<feature type="domain" description="Gram-positive cocci surface proteins LPxTG" evidence="17">
    <location>
        <begin position="965"/>
        <end position="1000"/>
    </location>
</feature>
<comment type="caution">
    <text evidence="18">The sequence shown here is derived from an EMBL/GenBank/DDBJ whole genome shotgun (WGS) entry which is preliminary data.</text>
</comment>
<feature type="transmembrane region" description="Helical" evidence="16">
    <location>
        <begin position="975"/>
        <end position="992"/>
    </location>
</feature>
<dbReference type="InterPro" id="IPR023612">
    <property type="entry name" value="Peptidase_M4"/>
</dbReference>
<dbReference type="Gene3D" id="3.10.450.490">
    <property type="match status" value="1"/>
</dbReference>
<evidence type="ECO:0000259" key="17">
    <source>
        <dbReference type="PROSITE" id="PS50847"/>
    </source>
</evidence>
<comment type="similarity">
    <text evidence="3">Belongs to the peptidase M4 family.</text>
</comment>
<dbReference type="Gene3D" id="3.10.170.10">
    <property type="match status" value="1"/>
</dbReference>
<dbReference type="GO" id="GO:0006508">
    <property type="term" value="P:proteolysis"/>
    <property type="evidence" value="ECO:0007669"/>
    <property type="project" value="UniProtKB-KW"/>
</dbReference>
<dbReference type="Pfam" id="PF01447">
    <property type="entry name" value="Peptidase_M4"/>
    <property type="match status" value="1"/>
</dbReference>
<keyword evidence="11" id="KW-0106">Calcium</keyword>
<dbReference type="InterPro" id="IPR011096">
    <property type="entry name" value="FTP_domain"/>
</dbReference>
<keyword evidence="16" id="KW-0472">Membrane</keyword>
<keyword evidence="12" id="KW-0482">Metalloprotease</keyword>
<evidence type="ECO:0000256" key="14">
    <source>
        <dbReference type="PIRSR" id="PIRSR623612-1"/>
    </source>
</evidence>
<evidence type="ECO:0000256" key="1">
    <source>
        <dbReference type="ARBA" id="ARBA00001947"/>
    </source>
</evidence>
<dbReference type="Pfam" id="PF02868">
    <property type="entry name" value="Peptidase_M4_C"/>
    <property type="match status" value="1"/>
</dbReference>
<dbReference type="Gene3D" id="2.60.40.10">
    <property type="entry name" value="Immunoglobulins"/>
    <property type="match status" value="4"/>
</dbReference>
<feature type="compositionally biased region" description="Low complexity" evidence="15">
    <location>
        <begin position="911"/>
        <end position="933"/>
    </location>
</feature>
<evidence type="ECO:0000256" key="10">
    <source>
        <dbReference type="ARBA" id="ARBA00022833"/>
    </source>
</evidence>
<dbReference type="Pfam" id="PF07504">
    <property type="entry name" value="FTP"/>
    <property type="match status" value="1"/>
</dbReference>
<evidence type="ECO:0000256" key="9">
    <source>
        <dbReference type="ARBA" id="ARBA00022801"/>
    </source>
</evidence>
<evidence type="ECO:0000256" key="4">
    <source>
        <dbReference type="ARBA" id="ARBA00022512"/>
    </source>
</evidence>
<keyword evidence="7" id="KW-0479">Metal-binding</keyword>
<accession>A0A1E8AZM0</accession>
<keyword evidence="10" id="KW-0862">Zinc</keyword>
<dbReference type="InterPro" id="IPR013856">
    <property type="entry name" value="Peptidase_M4_domain"/>
</dbReference>
<dbReference type="EMBL" id="LXLT01000068">
    <property type="protein sequence ID" value="OFD71580.1"/>
    <property type="molecule type" value="Genomic_DNA"/>
</dbReference>
<evidence type="ECO:0000256" key="16">
    <source>
        <dbReference type="SAM" id="Phobius"/>
    </source>
</evidence>
<feature type="compositionally biased region" description="Basic and acidic residues" evidence="15">
    <location>
        <begin position="955"/>
        <end position="966"/>
    </location>
</feature>
<dbReference type="Proteomes" id="UP000175706">
    <property type="component" value="Unassembled WGS sequence"/>
</dbReference>
<evidence type="ECO:0000313" key="19">
    <source>
        <dbReference type="Proteomes" id="UP000175706"/>
    </source>
</evidence>
<evidence type="ECO:0000256" key="2">
    <source>
        <dbReference type="ARBA" id="ARBA00004168"/>
    </source>
</evidence>
<evidence type="ECO:0000256" key="13">
    <source>
        <dbReference type="ARBA" id="ARBA00023088"/>
    </source>
</evidence>
<comment type="cofactor">
    <cofactor evidence="1">
        <name>Zn(2+)</name>
        <dbReference type="ChEBI" id="CHEBI:29105"/>
    </cofactor>
</comment>
<reference evidence="18 19" key="1">
    <citation type="submission" date="2016-05" db="EMBL/GenBank/DDBJ databases">
        <title>Bacillus thuringiensis and Bacillus weihenstephanensis as novel biocontrol agents of wilt causing Verticillium species.</title>
        <authorList>
            <person name="Hollensteiner J."/>
            <person name="Wemheuer F."/>
            <person name="Harting R."/>
            <person name="Kolarzyk A."/>
            <person name="Diaz-Valerio S."/>
            <person name="Poehlein A."/>
            <person name="Brzuszkiewicz E."/>
            <person name="Nesemann K."/>
            <person name="Braus-Stromeyer S."/>
            <person name="Braus G."/>
            <person name="Daniel R."/>
            <person name="Liesegang H."/>
        </authorList>
    </citation>
    <scope>NUCLEOTIDE SEQUENCE [LARGE SCALE GENOMIC DNA]</scope>
    <source>
        <strain evidence="18 19">GOE8</strain>
    </source>
</reference>
<dbReference type="InterPro" id="IPR027268">
    <property type="entry name" value="Peptidase_M4/M1_CTD_sf"/>
</dbReference>
<dbReference type="NCBIfam" id="TIGR01167">
    <property type="entry name" value="LPXTG_anchor"/>
    <property type="match status" value="1"/>
</dbReference>
<keyword evidence="8" id="KW-0732">Signal</keyword>
<dbReference type="PANTHER" id="PTHR33794">
    <property type="entry name" value="BACILLOLYSIN"/>
    <property type="match status" value="1"/>
</dbReference>
<dbReference type="InterPro" id="IPR032179">
    <property type="entry name" value="Cry22Aa_Ig-like"/>
</dbReference>
<gene>
    <name evidence="18" type="ORF">BWGOE8_53240</name>
</gene>
<dbReference type="CDD" id="cd09597">
    <property type="entry name" value="M4_TLP"/>
    <property type="match status" value="1"/>
</dbReference>
<feature type="active site" evidence="14">
    <location>
        <position position="394"/>
    </location>
</feature>
<sequence length="1000" mass="108365">MKNKKRTARVALTTGLALTAVIPYGVGHAEETDQLQVQIQEDSFRTGELTQPSQKAPENVVKDALKEKTEQALSPKQVNGETGVDYKVLQKRGSYDGTTLVRIQQTYEEKEVYGYQLTAHVDKRGVIKSISGDSAQNLKQEDLKKPINLSQEEAKRYIYTKYGNDINFISEPEVKAVIFVDENNGQASNAYQVTFAAATPNYVSGTYLVNAHNGDMLKNTLQESGLKASEKLVGALKESRKSNLTSLTGTGKDDLGISRTFGISRQSDGKYTLADYTRGQGIETYDVNYRDINKEESYYPGTLAISTSTTFNDPKAVSAHYIATKVYDFYKNKYGRNSFDNKGQKVVSVVHAWDSEDTNDPKNWENAFSTNINNSSMLVYGDPVVKAFDVAGHEFTHAVTSSESNLEYSGESGAINEALSDIMGTAIEKYINNGKFNWTIGEQTGSVLRDMENPASVPSSLGVPYPDDYSAYNDLNGEDDGGVHFNSNIINKVAYLMAKGGTHNGVTVKGIGEDKMFDIFYYANTDELNMTSDFSELRSACLRVATNKYGANSTEAQAVQEAFDAAKIKVTVKEKEKPAENQAPELTVPFITTLHVGDTFDPIRGVKAVDKEDGDLTNRVKHKGNVDTSKTGKYSVEYSVVDSQGVNATATQTVIVEENGETPDMEPKLTVPVGATMNVGDSFDPMAGVSATDKEDGDLTSKVTVDGKVDTSKAGTYVLTYTITDSKGHEVTAKQTVTVRAREEVKDEKTVLKVPAETTITESNQFDPMAGVSATDKEDGDLTSKVTVDGKVDTSKAGTYVLTYTITDSKGHEVTAKQTVTVRAREEVKDEKTVLKVPAETTITESNQFDPMAGVSATDKEGGVLTSKVTHEGTVDISKAGTYEVIYSVKDLAGNEVTTIQKVVVKDKDNGNGSDNGNNGSDNNNGNNPDKGSTGTNNSNASDTGKSKISNNSTSDKKEDTYKELPKTGASTNNSAAMGLLMVLAGMALSFGRKFRKVLK</sequence>
<evidence type="ECO:0000256" key="11">
    <source>
        <dbReference type="ARBA" id="ARBA00022837"/>
    </source>
</evidence>
<dbReference type="AlphaFoldDB" id="A0A1E8AZM0"/>
<evidence type="ECO:0000256" key="6">
    <source>
        <dbReference type="ARBA" id="ARBA00022670"/>
    </source>
</evidence>
<evidence type="ECO:0000256" key="8">
    <source>
        <dbReference type="ARBA" id="ARBA00022729"/>
    </source>
</evidence>
<keyword evidence="5" id="KW-0964">Secreted</keyword>
<evidence type="ECO:0000313" key="18">
    <source>
        <dbReference type="EMBL" id="OFD71580.1"/>
    </source>
</evidence>
<evidence type="ECO:0000256" key="12">
    <source>
        <dbReference type="ARBA" id="ARBA00023049"/>
    </source>
</evidence>
<feature type="region of interest" description="Disordered" evidence="15">
    <location>
        <begin position="905"/>
        <end position="973"/>
    </location>
</feature>
<dbReference type="PROSITE" id="PS50847">
    <property type="entry name" value="GRAM_POS_ANCHORING"/>
    <property type="match status" value="1"/>
</dbReference>
<dbReference type="PANTHER" id="PTHR33794:SF3">
    <property type="entry name" value="NEUTRAL PROTEASE B"/>
    <property type="match status" value="1"/>
</dbReference>
<keyword evidence="9" id="KW-0378">Hydrolase</keyword>
<dbReference type="InterPro" id="IPR013783">
    <property type="entry name" value="Ig-like_fold"/>
</dbReference>
<dbReference type="GO" id="GO:0004222">
    <property type="term" value="F:metalloendopeptidase activity"/>
    <property type="evidence" value="ECO:0007669"/>
    <property type="project" value="InterPro"/>
</dbReference>
<keyword evidence="16" id="KW-0812">Transmembrane</keyword>
<dbReference type="Pfam" id="PF16403">
    <property type="entry name" value="Bact_surface_Ig-like"/>
    <property type="match status" value="4"/>
</dbReference>
<dbReference type="Gene3D" id="1.10.390.10">
    <property type="entry name" value="Neutral Protease Domain 2"/>
    <property type="match status" value="1"/>
</dbReference>
<feature type="compositionally biased region" description="Polar residues" evidence="15">
    <location>
        <begin position="934"/>
        <end position="954"/>
    </location>
</feature>
<evidence type="ECO:0000256" key="7">
    <source>
        <dbReference type="ARBA" id="ARBA00022723"/>
    </source>
</evidence>
<organism evidence="18 19">
    <name type="scientific">Bacillus mycoides</name>
    <dbReference type="NCBI Taxonomy" id="1405"/>
    <lineage>
        <taxon>Bacteria</taxon>
        <taxon>Bacillati</taxon>
        <taxon>Bacillota</taxon>
        <taxon>Bacilli</taxon>
        <taxon>Bacillales</taxon>
        <taxon>Bacillaceae</taxon>
        <taxon>Bacillus</taxon>
        <taxon>Bacillus cereus group</taxon>
    </lineage>
</organism>
<dbReference type="InterPro" id="IPR019931">
    <property type="entry name" value="LPXTG_anchor"/>
</dbReference>
<dbReference type="InterPro" id="IPR001570">
    <property type="entry name" value="Peptidase_M4_C_domain"/>
</dbReference>